<evidence type="ECO:0000313" key="1">
    <source>
        <dbReference type="EMBL" id="CAL5978374.1"/>
    </source>
</evidence>
<reference evidence="1 2" key="1">
    <citation type="submission" date="2024-07" db="EMBL/GenBank/DDBJ databases">
        <authorList>
            <person name="Akdeniz Z."/>
        </authorList>
    </citation>
    <scope>NUCLEOTIDE SEQUENCE [LARGE SCALE GENOMIC DNA]</scope>
</reference>
<comment type="caution">
    <text evidence="1">The sequence shown here is derived from an EMBL/GenBank/DDBJ whole genome shotgun (WGS) entry which is preliminary data.</text>
</comment>
<evidence type="ECO:0000313" key="2">
    <source>
        <dbReference type="Proteomes" id="UP001642409"/>
    </source>
</evidence>
<protein>
    <submittedName>
        <fullName evidence="1">Uncharacterized protein</fullName>
    </submittedName>
</protein>
<name>A0ABP1GWK4_9EUKA</name>
<dbReference type="InterPro" id="IPR032675">
    <property type="entry name" value="LRR_dom_sf"/>
</dbReference>
<gene>
    <name evidence="1" type="ORF">HINF_LOCUS4749</name>
</gene>
<keyword evidence="2" id="KW-1185">Reference proteome</keyword>
<dbReference type="Proteomes" id="UP001642409">
    <property type="component" value="Unassembled WGS sequence"/>
</dbReference>
<dbReference type="EMBL" id="CAXDID020000009">
    <property type="protein sequence ID" value="CAL5978374.1"/>
    <property type="molecule type" value="Genomic_DNA"/>
</dbReference>
<organism evidence="1 2">
    <name type="scientific">Hexamita inflata</name>
    <dbReference type="NCBI Taxonomy" id="28002"/>
    <lineage>
        <taxon>Eukaryota</taxon>
        <taxon>Metamonada</taxon>
        <taxon>Diplomonadida</taxon>
        <taxon>Hexamitidae</taxon>
        <taxon>Hexamitinae</taxon>
        <taxon>Hexamita</taxon>
    </lineage>
</organism>
<proteinExistence type="predicted"/>
<dbReference type="Gene3D" id="3.80.10.10">
    <property type="entry name" value="Ribonuclease Inhibitor"/>
    <property type="match status" value="1"/>
</dbReference>
<sequence>MDLSQNRLLLQMLLKYCDFATMLNIHLLSDKYLKTSMDISLKLSANTLSCLREIQDKQGDTSQLIQYYGYLNELILRFSPAYKIPQLYSQPLSQLQAFSLQCSRYQFHELFLKSLQAIVSDPDAYIKSINVRFTDVIKQKSSLKDLKVTFDVKQTDDEWSQTLNKLERLIINVHIDDGFKLVLSQLTSLRILMLTINFDQERFCDMPQMPKLEKLTINKLQITGLEILEILKKAPRLQELSVRTNEIDFKQRSQEILKFNLLKIELLTQKPLCVNFALLLLSVCDSLEYFSFQNTFQQIGREQINYKQILEKLSELKKQKMIKLCDDAKREESLPETQIIRTIQSFQKFQKVKSPQLQKQIIKNQSTLNLFSLQQFNQMFLDKQAIKQDLISKVPTVQWQKLHDSYSDADDTQLIENFAVRQFRLNSVKTLPKVQDLKNMAQIYQSSEESESLDAVSNFSEESEESEIGFSQDNFEQEIKNETDKLHQSKILLSRQESKNLTKSANLSQTLIHRRNSLIAQNVQEKCTPFEKNKLKTWQIAKEVHQETVDIYTKQMNKVEMESEEDQNMESTRGSMDVNAITTIDQNSRFYKMMNKTEKIEGRTLIAQLFQEQKVIRMDQSTNRSTNTKNSLEQIKETTIKKFNENKQPSIAKSENNEIESTNISQLQSEELSSSQLTHVSQTRISELNNDKSSKMAAKIAQRQQNFHAVYNAHDDHVEKQKILEEVLKTKRSTSMPIKTKQKKPELPLSKDQIEIRQKFTNVMKVAEYYQIASRMNVFYHQKDEETVFKQLNELVNQNKLEREDGNKLCTKLISREYNKENINYFLLQAHTDSNAEFRVIQDFTPFQMGSLLQEQKNIDYFNELKQVDLLPTDHSFNKAITQNVVEAEKHFNTAMNFELSPHLVKDREIEQSIGHILNPKDFQDIVQIQQTIVNSSKLISSLISLSIPQQIKSLDLPQLDLSQSDFELLLVTEIVDIIVKSIDFSSHETVSKTIKSLQLTNAGLCDLMMMSIKLPELLFLEANQVVFNNSKLCKPMQLVKLSVTNSMHMPRQSLKSLLLQCESTLEILELRHMHLPSIQEFELVFPKLQQLLLTEIFLDQAKHGKFAPLSPTYVEVLTLMRDHPIYYCLFIPNKLQFSAQNQTNTEYLERVWSGELNIDIGLFEISFNDQEQQRLFQEMLVDMKWAESVVIL</sequence>
<accession>A0ABP1GWK4</accession>
<dbReference type="SUPFAM" id="SSF52075">
    <property type="entry name" value="Outer arm dynein light chain 1"/>
    <property type="match status" value="1"/>
</dbReference>